<dbReference type="SUPFAM" id="SSF53098">
    <property type="entry name" value="Ribonuclease H-like"/>
    <property type="match status" value="1"/>
</dbReference>
<feature type="region of interest" description="Disordered" evidence="1">
    <location>
        <begin position="126"/>
        <end position="155"/>
    </location>
</feature>
<proteinExistence type="predicted"/>
<dbReference type="InterPro" id="IPR012337">
    <property type="entry name" value="RNaseH-like_sf"/>
</dbReference>
<evidence type="ECO:0000256" key="1">
    <source>
        <dbReference type="SAM" id="MobiDB-lite"/>
    </source>
</evidence>
<evidence type="ECO:0000313" key="4">
    <source>
        <dbReference type="Proteomes" id="UP000298602"/>
    </source>
</evidence>
<reference evidence="3 4" key="1">
    <citation type="submission" date="2019-05" db="EMBL/GenBank/DDBJ databases">
        <title>The Complete Genome Sequence of the n-alkane-degrading Desulfoglaeba alkanexedens ALDC reveals multiple alkylsuccinate synthase gene clusters.</title>
        <authorList>
            <person name="Callaghan A.V."/>
            <person name="Davidova I.A."/>
            <person name="Duncan K.E."/>
            <person name="Morris B."/>
            <person name="McInerney M.J."/>
        </authorList>
    </citation>
    <scope>NUCLEOTIDE SEQUENCE [LARGE SCALE GENOMIC DNA]</scope>
    <source>
        <strain evidence="3 4">ALDC</strain>
    </source>
</reference>
<dbReference type="Proteomes" id="UP000298602">
    <property type="component" value="Chromosome"/>
</dbReference>
<name>A0A4P8L562_9BACT</name>
<dbReference type="EMBL" id="CP040098">
    <property type="protein sequence ID" value="QCQ23166.1"/>
    <property type="molecule type" value="Genomic_DNA"/>
</dbReference>
<feature type="domain" description="Transposase IS4-like" evidence="2">
    <location>
        <begin position="199"/>
        <end position="472"/>
    </location>
</feature>
<accession>A0A4P8L562</accession>
<evidence type="ECO:0000259" key="2">
    <source>
        <dbReference type="Pfam" id="PF01609"/>
    </source>
</evidence>
<dbReference type="RefSeq" id="WP_137425446.1">
    <property type="nucleotide sequence ID" value="NZ_CP040098.1"/>
</dbReference>
<dbReference type="GO" id="GO:0003677">
    <property type="term" value="F:DNA binding"/>
    <property type="evidence" value="ECO:0007669"/>
    <property type="project" value="InterPro"/>
</dbReference>
<dbReference type="AlphaFoldDB" id="A0A4P8L562"/>
<reference evidence="3 4" key="2">
    <citation type="submission" date="2019-05" db="EMBL/GenBank/DDBJ databases">
        <authorList>
            <person name="Suflita J.M."/>
            <person name="Marks C.R."/>
        </authorList>
    </citation>
    <scope>NUCLEOTIDE SEQUENCE [LARGE SCALE GENOMIC DNA]</scope>
    <source>
        <strain evidence="3 4">ALDC</strain>
    </source>
</reference>
<dbReference type="InterPro" id="IPR002559">
    <property type="entry name" value="Transposase_11"/>
</dbReference>
<dbReference type="GO" id="GO:0004803">
    <property type="term" value="F:transposase activity"/>
    <property type="evidence" value="ECO:0007669"/>
    <property type="project" value="InterPro"/>
</dbReference>
<dbReference type="GO" id="GO:0006313">
    <property type="term" value="P:DNA transposition"/>
    <property type="evidence" value="ECO:0007669"/>
    <property type="project" value="InterPro"/>
</dbReference>
<gene>
    <name evidence="3" type="ORF">FDQ92_13875</name>
</gene>
<dbReference type="OrthoDB" id="9555429at2"/>
<sequence length="561" mass="63080">MNPIAEASQKIIERLSWCTASRDQAGIASDLAEREEISEVYGLGEAGLFDEFFYFLEELGIMKLFMGLDPNRNQRSSNIKFPAVILIYLMRIVAGLRFFWHINPVILSSQSLMRLVGFNGREVREGTSARGRKKPVAEPCDDSDPSRDDPRPTPIRGPYCPDSIAAYIQAIAASALERLFNGVVTILAAHSFFPKKIHALMDSSEIQSTERCRGCGKVSKEKAPELRRRKKRIRKVLETVFGFKIWVVWDPASRLPIALRFATIEVSDVDFAGEVVQQAVTNLADHATIVSLAMDRGFIDGKFLWWLHDTMHITFYIPAKTNMDVYADAVSLTAGGIRETREKARSVGKGSNKTTVVDHWDVVGIEALTSAGFYGELGSGSHQNRKDFTANPLNAVVVLDDPFKRNNPDSDTLVILTNGSVQKPLEVYDAYDARSEIENALFREAKQAWFIERPARNNADAFRSHVYLTVLMMALTAAFQTWMDQQDKLAQKGQETGIRKFREKVRQENGNKLIVFEGDRYAIFDAYEVFILCGTNVRMPTGVPESISKRDILLKYGALRE</sequence>
<protein>
    <submittedName>
        <fullName evidence="3">Transposase</fullName>
    </submittedName>
</protein>
<dbReference type="KEGG" id="dax:FDQ92_13875"/>
<keyword evidence="4" id="KW-1185">Reference proteome</keyword>
<organism evidence="3 4">
    <name type="scientific">Desulfoglaeba alkanexedens ALDC</name>
    <dbReference type="NCBI Taxonomy" id="980445"/>
    <lineage>
        <taxon>Bacteria</taxon>
        <taxon>Pseudomonadati</taxon>
        <taxon>Thermodesulfobacteriota</taxon>
        <taxon>Syntrophobacteria</taxon>
        <taxon>Syntrophobacterales</taxon>
        <taxon>Syntrophobacteraceae</taxon>
        <taxon>Desulfoglaeba</taxon>
    </lineage>
</organism>
<evidence type="ECO:0000313" key="3">
    <source>
        <dbReference type="EMBL" id="QCQ23166.1"/>
    </source>
</evidence>
<dbReference type="Pfam" id="PF01609">
    <property type="entry name" value="DDE_Tnp_1"/>
    <property type="match status" value="1"/>
</dbReference>